<feature type="compositionally biased region" description="Basic residues" evidence="2">
    <location>
        <begin position="1"/>
        <end position="15"/>
    </location>
</feature>
<name>A0A6M5YXH7_9BACT</name>
<sequence length="406" mass="45015">MPKSKKSPALRKPKKPYPTFPLTPHASGKWMKKIRGQIHYFGAWARRLEGVLIPTEGDGWKEALGEYKAVADDLHAGRAPRTQTDGLTVKDLCNSFLTAKQRKVDAGEMSSMLFYDYKVTTDWLVKQFGGTRVVSDLSADDFAALRAAMAKKWGPVRLGNSITRTKSVFKYGYEAALLDRPVRYGPEFKKPDQAVLRRHKAKSGPKIFTAEEVRELLDRAPDTLMKAVVLLGVNAGFGNADCAELPMSAVNLETGWIDFPRPKTGIARRCYLWPETVAALRAALAERAKPARPRDVERALLSEAGTMLVTRSAAGHTKDLIAERFKAMLRSTGIYRKQLGFYGLRHVFETVAGGSKDQIAVDLIMGHADPSMAATYREHVDDVRLKAVAEHVRTWLWPVPGSPAAP</sequence>
<accession>A0A6M5YXH7</accession>
<evidence type="ECO:0000259" key="3">
    <source>
        <dbReference type="PROSITE" id="PS51898"/>
    </source>
</evidence>
<proteinExistence type="predicted"/>
<feature type="region of interest" description="Disordered" evidence="2">
    <location>
        <begin position="1"/>
        <end position="21"/>
    </location>
</feature>
<evidence type="ECO:0000313" key="4">
    <source>
        <dbReference type="EMBL" id="QJW98184.1"/>
    </source>
</evidence>
<dbReference type="GO" id="GO:0015074">
    <property type="term" value="P:DNA integration"/>
    <property type="evidence" value="ECO:0007669"/>
    <property type="project" value="InterPro"/>
</dbReference>
<organism evidence="4 5">
    <name type="scientific">Frigoriglobus tundricola</name>
    <dbReference type="NCBI Taxonomy" id="2774151"/>
    <lineage>
        <taxon>Bacteria</taxon>
        <taxon>Pseudomonadati</taxon>
        <taxon>Planctomycetota</taxon>
        <taxon>Planctomycetia</taxon>
        <taxon>Gemmatales</taxon>
        <taxon>Gemmataceae</taxon>
        <taxon>Frigoriglobus</taxon>
    </lineage>
</organism>
<dbReference type="EMBL" id="CP053452">
    <property type="protein sequence ID" value="QJW98184.1"/>
    <property type="molecule type" value="Genomic_DNA"/>
</dbReference>
<dbReference type="PROSITE" id="PS51898">
    <property type="entry name" value="TYR_RECOMBINASE"/>
    <property type="match status" value="1"/>
</dbReference>
<evidence type="ECO:0000313" key="5">
    <source>
        <dbReference type="Proteomes" id="UP000503447"/>
    </source>
</evidence>
<gene>
    <name evidence="4" type="ORF">FTUN_5764</name>
</gene>
<dbReference type="GO" id="GO:0006310">
    <property type="term" value="P:DNA recombination"/>
    <property type="evidence" value="ECO:0007669"/>
    <property type="project" value="UniProtKB-KW"/>
</dbReference>
<dbReference type="Pfam" id="PF00589">
    <property type="entry name" value="Phage_integrase"/>
    <property type="match status" value="1"/>
</dbReference>
<dbReference type="InterPro" id="IPR013762">
    <property type="entry name" value="Integrase-like_cat_sf"/>
</dbReference>
<dbReference type="GO" id="GO:0003677">
    <property type="term" value="F:DNA binding"/>
    <property type="evidence" value="ECO:0007669"/>
    <property type="project" value="InterPro"/>
</dbReference>
<dbReference type="SUPFAM" id="SSF56349">
    <property type="entry name" value="DNA breaking-rejoining enzymes"/>
    <property type="match status" value="1"/>
</dbReference>
<keyword evidence="5" id="KW-1185">Reference proteome</keyword>
<dbReference type="KEGG" id="ftj:FTUN_5764"/>
<dbReference type="RefSeq" id="WP_171473416.1">
    <property type="nucleotide sequence ID" value="NZ_CP053452.2"/>
</dbReference>
<feature type="domain" description="Tyr recombinase" evidence="3">
    <location>
        <begin position="203"/>
        <end position="390"/>
    </location>
</feature>
<dbReference type="Gene3D" id="1.10.443.10">
    <property type="entry name" value="Intergrase catalytic core"/>
    <property type="match status" value="1"/>
</dbReference>
<evidence type="ECO:0000256" key="1">
    <source>
        <dbReference type="ARBA" id="ARBA00023172"/>
    </source>
</evidence>
<dbReference type="Proteomes" id="UP000503447">
    <property type="component" value="Chromosome"/>
</dbReference>
<dbReference type="AlphaFoldDB" id="A0A6M5YXH7"/>
<reference evidence="5" key="1">
    <citation type="submission" date="2020-05" db="EMBL/GenBank/DDBJ databases">
        <title>Frigoriglobus tundricola gen. nov., sp. nov., a psychrotolerant cellulolytic planctomycete of the family Gemmataceae with two divergent copies of 16S rRNA gene.</title>
        <authorList>
            <person name="Kulichevskaya I.S."/>
            <person name="Ivanova A.A."/>
            <person name="Naumoff D.G."/>
            <person name="Beletsky A.V."/>
            <person name="Rijpstra W.I.C."/>
            <person name="Sinninghe Damste J.S."/>
            <person name="Mardanov A.V."/>
            <person name="Ravin N.V."/>
            <person name="Dedysh S.N."/>
        </authorList>
    </citation>
    <scope>NUCLEOTIDE SEQUENCE [LARGE SCALE GENOMIC DNA]</scope>
    <source>
        <strain evidence="5">PL17</strain>
    </source>
</reference>
<protein>
    <recommendedName>
        <fullName evidence="3">Tyr recombinase domain-containing protein</fullName>
    </recommendedName>
</protein>
<dbReference type="InterPro" id="IPR002104">
    <property type="entry name" value="Integrase_catalytic"/>
</dbReference>
<evidence type="ECO:0000256" key="2">
    <source>
        <dbReference type="SAM" id="MobiDB-lite"/>
    </source>
</evidence>
<keyword evidence="1" id="KW-0233">DNA recombination</keyword>
<dbReference type="InterPro" id="IPR011010">
    <property type="entry name" value="DNA_brk_join_enz"/>
</dbReference>